<keyword evidence="2" id="KW-1185">Reference proteome</keyword>
<dbReference type="EMBL" id="CM042881">
    <property type="protein sequence ID" value="KAI4385200.1"/>
    <property type="molecule type" value="Genomic_DNA"/>
</dbReference>
<accession>A0ACB9S1H5</accession>
<dbReference type="Proteomes" id="UP001057402">
    <property type="component" value="Chromosome 2"/>
</dbReference>
<sequence length="831" mass="90606">MAANDTKDADDLIVCYAPTMITTNGIWQGDNPLDYSLPLFILQLTLIVIVTRIMVYILKPFRQPRVISEIVGGLILGPTVLGQYKGVADHLFPLRSVMVLETMANVGLLYFLFLVGVEMDIAVIKQTGKKSLAIALAGMILPFLVGVSFAFILHSSDSIMSRGTYILFLGVALSVTSFPVLARILAELKLLNTEIGRLAMSSALINDICAWILLALAIALAEHEATSLVSLWVVLSTITFILVCFFLVRPAISLMIRRTPEGESFSDFYICLILTGVMISGFITDAVGTHSVFGAFVFGLVIPNGPLGAVLIEKLEDFISGLLLPLYFAISGLRTNLTLITGALSWVLLLVIVVLGALGKIVGTLIICIFYQMSMREGTTLGLLMNTKGLIEMIILNVGKDQKVLDDSTFATMVLVAVIVTSIISPVVTAIYRPGRRFLPYKQRTVQRSKLDGEFRILVCVHTPRNVPTMINLLEASNPTKKSPIGVYVLHLVELTGRASAMLIVHNARKTGQPALNQTQAQSDHIVNAFENYEQHASCVTVQPLTAISPYSTMHEDICNLAEDKRAALIVIPFHKQQTVDGGMEATNPGYRMINQNVLANAPCSVGILVDRGMNGLTRISGNQPPHHIGVLFCGGPDDREALAYGWRMADHPGVTLTVLRLVAGCEAEQATATTYAHSSDDRVLTVETETDRNKQLDEEYLNEFRMRNVNNSSICYMEKKVNNAEETISAIRSIDSSHDLFIVGRGQDMMSPLTAGLSDWSECPELGPIGDLLASSDFTSTVSVLVIQQYVGGLHGDGVGTPDSPGMLNDHFSQQLNRRPPQQRGFSPQP</sequence>
<proteinExistence type="predicted"/>
<evidence type="ECO:0000313" key="1">
    <source>
        <dbReference type="EMBL" id="KAI4385200.1"/>
    </source>
</evidence>
<gene>
    <name evidence="1" type="ORF">MLD38_003253</name>
</gene>
<evidence type="ECO:0000313" key="2">
    <source>
        <dbReference type="Proteomes" id="UP001057402"/>
    </source>
</evidence>
<organism evidence="1 2">
    <name type="scientific">Melastoma candidum</name>
    <dbReference type="NCBI Taxonomy" id="119954"/>
    <lineage>
        <taxon>Eukaryota</taxon>
        <taxon>Viridiplantae</taxon>
        <taxon>Streptophyta</taxon>
        <taxon>Embryophyta</taxon>
        <taxon>Tracheophyta</taxon>
        <taxon>Spermatophyta</taxon>
        <taxon>Magnoliopsida</taxon>
        <taxon>eudicotyledons</taxon>
        <taxon>Gunneridae</taxon>
        <taxon>Pentapetalae</taxon>
        <taxon>rosids</taxon>
        <taxon>malvids</taxon>
        <taxon>Myrtales</taxon>
        <taxon>Melastomataceae</taxon>
        <taxon>Melastomatoideae</taxon>
        <taxon>Melastomateae</taxon>
        <taxon>Melastoma</taxon>
    </lineage>
</organism>
<name>A0ACB9S1H5_9MYRT</name>
<reference evidence="2" key="1">
    <citation type="journal article" date="2023" name="Front. Plant Sci.">
        <title>Chromosomal-level genome assembly of Melastoma candidum provides insights into trichome evolution.</title>
        <authorList>
            <person name="Zhong Y."/>
            <person name="Wu W."/>
            <person name="Sun C."/>
            <person name="Zou P."/>
            <person name="Liu Y."/>
            <person name="Dai S."/>
            <person name="Zhou R."/>
        </authorList>
    </citation>
    <scope>NUCLEOTIDE SEQUENCE [LARGE SCALE GENOMIC DNA]</scope>
</reference>
<protein>
    <submittedName>
        <fullName evidence="1">Uncharacterized protein</fullName>
    </submittedName>
</protein>
<comment type="caution">
    <text evidence="1">The sequence shown here is derived from an EMBL/GenBank/DDBJ whole genome shotgun (WGS) entry which is preliminary data.</text>
</comment>